<keyword evidence="2" id="KW-1185">Reference proteome</keyword>
<reference evidence="1 2" key="1">
    <citation type="submission" date="2022-03" db="EMBL/GenBank/DDBJ databases">
        <title>Chryseobacterium sp. isolated from the Andong Sikhe.</title>
        <authorList>
            <person name="Won M."/>
            <person name="Kim S.-J."/>
            <person name="Kwon S.-W."/>
        </authorList>
    </citation>
    <scope>NUCLEOTIDE SEQUENCE [LARGE SCALE GENOMIC DNA]</scope>
    <source>
        <strain evidence="1 2">ADR-1</strain>
    </source>
</reference>
<accession>A0ABY4BQB7</accession>
<dbReference type="RefSeq" id="WP_243577013.1">
    <property type="nucleotide sequence ID" value="NZ_CP094529.1"/>
</dbReference>
<name>A0ABY4BQB7_9FLAO</name>
<dbReference type="InterPro" id="IPR020835">
    <property type="entry name" value="Catalase_sf"/>
</dbReference>
<dbReference type="EMBL" id="CP094529">
    <property type="protein sequence ID" value="UOE38785.1"/>
    <property type="molecule type" value="Genomic_DNA"/>
</dbReference>
<gene>
    <name evidence="1" type="ORF">MTP08_03145</name>
</gene>
<organism evidence="1 2">
    <name type="scientific">Chryseobacterium oryzae</name>
    <dbReference type="NCBI Taxonomy" id="2929799"/>
    <lineage>
        <taxon>Bacteria</taxon>
        <taxon>Pseudomonadati</taxon>
        <taxon>Bacteroidota</taxon>
        <taxon>Flavobacteriia</taxon>
        <taxon>Flavobacteriales</taxon>
        <taxon>Weeksellaceae</taxon>
        <taxon>Chryseobacterium group</taxon>
        <taxon>Chryseobacterium</taxon>
    </lineage>
</organism>
<dbReference type="Gene3D" id="2.40.180.10">
    <property type="entry name" value="Catalase core domain"/>
    <property type="match status" value="1"/>
</dbReference>
<dbReference type="SUPFAM" id="SSF56634">
    <property type="entry name" value="Heme-dependent catalase-like"/>
    <property type="match status" value="1"/>
</dbReference>
<dbReference type="Proteomes" id="UP000831068">
    <property type="component" value="Chromosome"/>
</dbReference>
<proteinExistence type="predicted"/>
<evidence type="ECO:0000313" key="1">
    <source>
        <dbReference type="EMBL" id="UOE38785.1"/>
    </source>
</evidence>
<sequence>MSEPLSYSKNYDKLSYNEIQILEKAKKSISDFVENSALLSDVEYATRNVHAKTYAVLKGELIINKDLDENVRKIFGDEKYTVTARLSHASPKISNQKNVFPAYGFAFKIKNEQDKTIANYPLVNFPLLPVNSPIRLLKILIAMNHYQIKGWTRILPLLKQIGCNIPAILRFSFFKNCWNLLLKRKDFILSSDFYSVGAYRFDDKMIKIKISPVSVPKKFEQEISVKESLEKFFVSNEYVAEVLVQFCYDLKNQPIDKLHREWKNSPYLKLGVIKFNKNSILNPKSCENELLSFNPFESAEILQPVGKIQQLRNEAYKTSLQARKKINKLLKYQ</sequence>
<evidence type="ECO:0000313" key="2">
    <source>
        <dbReference type="Proteomes" id="UP000831068"/>
    </source>
</evidence>
<protein>
    <submittedName>
        <fullName evidence="1">Catalase</fullName>
    </submittedName>
</protein>